<reference evidence="3" key="1">
    <citation type="journal article" date="2015" name="Genome Announc.">
        <title>Draft genome sequence of the cellulolytic fungus Chaetomium globosum.</title>
        <authorList>
            <person name="Cuomo C.A."/>
            <person name="Untereiner W.A."/>
            <person name="Ma L.-J."/>
            <person name="Grabherr M."/>
            <person name="Birren B.W."/>
        </authorList>
    </citation>
    <scope>NUCLEOTIDE SEQUENCE [LARGE SCALE GENOMIC DNA]</scope>
    <source>
        <strain evidence="3">ATCC 6205 / CBS 148.51 / DSM 1962 / NBRC 6347 / NRRL 1970</strain>
    </source>
</reference>
<dbReference type="AlphaFoldDB" id="Q2HBJ4"/>
<dbReference type="EMBL" id="CH408030">
    <property type="protein sequence ID" value="EAQ90475.1"/>
    <property type="molecule type" value="Genomic_DNA"/>
</dbReference>
<dbReference type="InParanoid" id="Q2HBJ4"/>
<evidence type="ECO:0000313" key="2">
    <source>
        <dbReference type="EMBL" id="EAQ90475.1"/>
    </source>
</evidence>
<sequence>MKPSEQARFDTLLEWSEKHGGKLHPSLEIYNDNVTKYSLRVKPSTGDALQPGFRAVTCPATTTLSYLNALIDGPIKLTDNAATNPTDSPPSPRTGAFPPSFTQSVPPHVLGRFFLIKEYLKGKDSFWWPYLATLPSPDQVNAWVLPAFWPEDDIAYLECTNAHVAIQEIQANVKGEFKQARKILKNENFPDVAAYTSLMYKWAFTIFTSRSFRPSLILSDTTKRHISTLLPQSVELDDFSILQPLLDIANHSPTAVYSWDTTSPADACTLVCGDRYPPGAQVFNNYGLKTNSELLLGYGFILPPTPSLHNDYVHLRKTQQRPPSSDPTITHNPHLPQTFLVSLRPVTHPSSAAVYRARPTLNPTPLRRPIPDGGDNNDGGRHHHHQQQWKSSAAPLLRALRARTADRPSHDASDARAAADDGAVAARSGGRGGRLGWVWKWK</sequence>
<dbReference type="STRING" id="306901.Q2HBJ4"/>
<evidence type="ECO:0008006" key="4">
    <source>
        <dbReference type="Google" id="ProtNLM"/>
    </source>
</evidence>
<dbReference type="InterPro" id="IPR044432">
    <property type="entry name" value="Set10/Efm1_SET"/>
</dbReference>
<dbReference type="GeneID" id="4389823"/>
<gene>
    <name evidence="2" type="ORF">CHGG_02410</name>
</gene>
<dbReference type="GO" id="GO:0016279">
    <property type="term" value="F:protein-lysine N-methyltransferase activity"/>
    <property type="evidence" value="ECO:0007669"/>
    <property type="project" value="InterPro"/>
</dbReference>
<accession>Q2HBJ4</accession>
<proteinExistence type="predicted"/>
<dbReference type="PANTHER" id="PTHR13271">
    <property type="entry name" value="UNCHARACTERIZED PUTATIVE METHYLTRANSFERASE"/>
    <property type="match status" value="1"/>
</dbReference>
<dbReference type="InterPro" id="IPR050600">
    <property type="entry name" value="SETD3_SETD6_MTase"/>
</dbReference>
<dbReference type="Proteomes" id="UP000001056">
    <property type="component" value="Unassembled WGS sequence"/>
</dbReference>
<dbReference type="HOGENOM" id="CLU_010578_1_0_1"/>
<keyword evidence="3" id="KW-1185">Reference proteome</keyword>
<dbReference type="OrthoDB" id="42889at2759"/>
<dbReference type="eggNOG" id="KOG1337">
    <property type="taxonomic scope" value="Eukaryota"/>
</dbReference>
<feature type="compositionally biased region" description="Low complexity" evidence="1">
    <location>
        <begin position="358"/>
        <end position="367"/>
    </location>
</feature>
<organism evidence="2 3">
    <name type="scientific">Chaetomium globosum (strain ATCC 6205 / CBS 148.51 / DSM 1962 / NBRC 6347 / NRRL 1970)</name>
    <name type="common">Soil fungus</name>
    <dbReference type="NCBI Taxonomy" id="306901"/>
    <lineage>
        <taxon>Eukaryota</taxon>
        <taxon>Fungi</taxon>
        <taxon>Dikarya</taxon>
        <taxon>Ascomycota</taxon>
        <taxon>Pezizomycotina</taxon>
        <taxon>Sordariomycetes</taxon>
        <taxon>Sordariomycetidae</taxon>
        <taxon>Sordariales</taxon>
        <taxon>Chaetomiaceae</taxon>
        <taxon>Chaetomium</taxon>
    </lineage>
</organism>
<dbReference type="GO" id="GO:0005634">
    <property type="term" value="C:nucleus"/>
    <property type="evidence" value="ECO:0007669"/>
    <property type="project" value="TreeGrafter"/>
</dbReference>
<dbReference type="CDD" id="cd19180">
    <property type="entry name" value="SET_SpSET10-like"/>
    <property type="match status" value="1"/>
</dbReference>
<feature type="region of interest" description="Disordered" evidence="1">
    <location>
        <begin position="403"/>
        <end position="430"/>
    </location>
</feature>
<dbReference type="VEuPathDB" id="FungiDB:CHGG_02410"/>
<name>Q2HBJ4_CHAGB</name>
<evidence type="ECO:0000256" key="1">
    <source>
        <dbReference type="SAM" id="MobiDB-lite"/>
    </source>
</evidence>
<dbReference type="RefSeq" id="XP_001228926.1">
    <property type="nucleotide sequence ID" value="XM_001228925.1"/>
</dbReference>
<dbReference type="OMA" id="WDIFCTL"/>
<dbReference type="PANTHER" id="PTHR13271:SF146">
    <property type="entry name" value="SET DOMAIN-CONTAINING PROTEIN"/>
    <property type="match status" value="1"/>
</dbReference>
<evidence type="ECO:0000313" key="3">
    <source>
        <dbReference type="Proteomes" id="UP000001056"/>
    </source>
</evidence>
<dbReference type="SUPFAM" id="SSF82199">
    <property type="entry name" value="SET domain"/>
    <property type="match status" value="1"/>
</dbReference>
<protein>
    <recommendedName>
        <fullName evidence="4">SET domain-containing protein</fullName>
    </recommendedName>
</protein>
<dbReference type="Gene3D" id="3.90.1410.10">
    <property type="entry name" value="set domain protein methyltransferase, domain 1"/>
    <property type="match status" value="1"/>
</dbReference>
<feature type="region of interest" description="Disordered" evidence="1">
    <location>
        <begin position="358"/>
        <end position="391"/>
    </location>
</feature>
<feature type="compositionally biased region" description="Basic and acidic residues" evidence="1">
    <location>
        <begin position="403"/>
        <end position="419"/>
    </location>
</feature>
<feature type="region of interest" description="Disordered" evidence="1">
    <location>
        <begin position="78"/>
        <end position="100"/>
    </location>
</feature>
<dbReference type="InterPro" id="IPR046341">
    <property type="entry name" value="SET_dom_sf"/>
</dbReference>